<evidence type="ECO:0000313" key="10">
    <source>
        <dbReference type="Proteomes" id="UP000249577"/>
    </source>
</evidence>
<evidence type="ECO:0000259" key="8">
    <source>
        <dbReference type="Pfam" id="PF02683"/>
    </source>
</evidence>
<evidence type="ECO:0000256" key="3">
    <source>
        <dbReference type="ARBA" id="ARBA00022692"/>
    </source>
</evidence>
<keyword evidence="4" id="KW-0201">Cytochrome c-type biogenesis</keyword>
<comment type="caution">
    <text evidence="9">The sequence shown here is derived from an EMBL/GenBank/DDBJ whole genome shotgun (WGS) entry which is preliminary data.</text>
</comment>
<protein>
    <submittedName>
        <fullName evidence="9">Cytochrome C biogenesis protein</fullName>
    </submittedName>
</protein>
<name>A0A2W5K9V1_ANCNO</name>
<evidence type="ECO:0000256" key="2">
    <source>
        <dbReference type="ARBA" id="ARBA00006143"/>
    </source>
</evidence>
<evidence type="ECO:0000256" key="1">
    <source>
        <dbReference type="ARBA" id="ARBA00004141"/>
    </source>
</evidence>
<evidence type="ECO:0000256" key="6">
    <source>
        <dbReference type="ARBA" id="ARBA00023136"/>
    </source>
</evidence>
<comment type="subcellular location">
    <subcellularLocation>
        <location evidence="1">Membrane</location>
        <topology evidence="1">Multi-pass membrane protein</topology>
    </subcellularLocation>
</comment>
<dbReference type="PANTHER" id="PTHR31272">
    <property type="entry name" value="CYTOCHROME C-TYPE BIOGENESIS PROTEIN HI_1454-RELATED"/>
    <property type="match status" value="1"/>
</dbReference>
<keyword evidence="3 7" id="KW-0812">Transmembrane</keyword>
<evidence type="ECO:0000313" key="9">
    <source>
        <dbReference type="EMBL" id="PZQ12364.1"/>
    </source>
</evidence>
<dbReference type="Proteomes" id="UP000249577">
    <property type="component" value="Unassembled WGS sequence"/>
</dbReference>
<evidence type="ECO:0000256" key="5">
    <source>
        <dbReference type="ARBA" id="ARBA00022989"/>
    </source>
</evidence>
<keyword evidence="6 7" id="KW-0472">Membrane</keyword>
<dbReference type="GO" id="GO:0016020">
    <property type="term" value="C:membrane"/>
    <property type="evidence" value="ECO:0007669"/>
    <property type="project" value="UniProtKB-SubCell"/>
</dbReference>
<evidence type="ECO:0000256" key="4">
    <source>
        <dbReference type="ARBA" id="ARBA00022748"/>
    </source>
</evidence>
<dbReference type="InterPro" id="IPR003834">
    <property type="entry name" value="Cyt_c_assmbl_TM_dom"/>
</dbReference>
<feature type="domain" description="Cytochrome C biogenesis protein transmembrane" evidence="8">
    <location>
        <begin position="4"/>
        <end position="190"/>
    </location>
</feature>
<gene>
    <name evidence="9" type="ORF">DI565_16170</name>
</gene>
<keyword evidence="5 7" id="KW-1133">Transmembrane helix</keyword>
<dbReference type="EMBL" id="QFPN01000009">
    <property type="protein sequence ID" value="PZQ12364.1"/>
    <property type="molecule type" value="Genomic_DNA"/>
</dbReference>
<dbReference type="AlphaFoldDB" id="A0A2W5K9V1"/>
<sequence length="239" mass="23868">MIGTLGLAFLAGVLTILSPCVLPLVPLALGAAASEHRLGPAALAAGLTLSFVTIGLFVATIGFSIGLDADVFRAVAATLMIAVGAVLLLPAAQARFATAAGPVGNWAGERLDAVSRAGLGGQFVVGLLLGAVWSPCVGPTLGAASVLAAQGKDLGVVAATMVAFGVGAATPLLLLGVLSREALMRWRSRMMAGGRMAKMALGALFVVIGVAVLAGIDKKVEAGLVDASPAWLTNLTTRF</sequence>
<dbReference type="PANTHER" id="PTHR31272:SF9">
    <property type="entry name" value="BLL1027 PROTEIN"/>
    <property type="match status" value="1"/>
</dbReference>
<feature type="transmembrane region" description="Helical" evidence="7">
    <location>
        <begin position="199"/>
        <end position="216"/>
    </location>
</feature>
<reference evidence="9 10" key="1">
    <citation type="submission" date="2017-08" db="EMBL/GenBank/DDBJ databases">
        <title>Infants hospitalized years apart are colonized by the same room-sourced microbial strains.</title>
        <authorList>
            <person name="Brooks B."/>
            <person name="Olm M.R."/>
            <person name="Firek B.A."/>
            <person name="Baker R."/>
            <person name="Thomas B.C."/>
            <person name="Morowitz M.J."/>
            <person name="Banfield J.F."/>
        </authorList>
    </citation>
    <scope>NUCLEOTIDE SEQUENCE [LARGE SCALE GENOMIC DNA]</scope>
    <source>
        <strain evidence="9">S2_005_003_R2_43</strain>
    </source>
</reference>
<dbReference type="InterPro" id="IPR051790">
    <property type="entry name" value="Cytochrome_c-biogenesis_DsbD"/>
</dbReference>
<dbReference type="Pfam" id="PF02683">
    <property type="entry name" value="DsbD_TM"/>
    <property type="match status" value="1"/>
</dbReference>
<evidence type="ECO:0000256" key="7">
    <source>
        <dbReference type="SAM" id="Phobius"/>
    </source>
</evidence>
<feature type="transmembrane region" description="Helical" evidence="7">
    <location>
        <begin position="6"/>
        <end position="29"/>
    </location>
</feature>
<organism evidence="9 10">
    <name type="scientific">Ancylobacter novellus</name>
    <name type="common">Thiobacillus novellus</name>
    <dbReference type="NCBI Taxonomy" id="921"/>
    <lineage>
        <taxon>Bacteria</taxon>
        <taxon>Pseudomonadati</taxon>
        <taxon>Pseudomonadota</taxon>
        <taxon>Alphaproteobacteria</taxon>
        <taxon>Hyphomicrobiales</taxon>
        <taxon>Xanthobacteraceae</taxon>
        <taxon>Ancylobacter</taxon>
    </lineage>
</organism>
<dbReference type="GO" id="GO:0017004">
    <property type="term" value="P:cytochrome complex assembly"/>
    <property type="evidence" value="ECO:0007669"/>
    <property type="project" value="UniProtKB-KW"/>
</dbReference>
<accession>A0A2W5K9V1</accession>
<feature type="transmembrane region" description="Helical" evidence="7">
    <location>
        <begin position="154"/>
        <end position="178"/>
    </location>
</feature>
<proteinExistence type="inferred from homology"/>
<comment type="similarity">
    <text evidence="2">Belongs to the DsbD family.</text>
</comment>
<feature type="transmembrane region" description="Helical" evidence="7">
    <location>
        <begin position="71"/>
        <end position="92"/>
    </location>
</feature>
<feature type="transmembrane region" description="Helical" evidence="7">
    <location>
        <begin position="41"/>
        <end position="65"/>
    </location>
</feature>